<sequence>MLAVGNVNKKVPSSQLSGGLSKLLQHHKQNKKKTDLVDAGVPRRECANRSKCQPWMEVAFLPNALAGLVVSPGGMVRSPDIPFHSFINSTTHHFD</sequence>
<protein>
    <submittedName>
        <fullName evidence="3">Uncharacterized protein</fullName>
    </submittedName>
</protein>
<reference evidence="3" key="1">
    <citation type="submission" date="2022-11" db="UniProtKB">
        <authorList>
            <consortium name="WormBaseParasite"/>
        </authorList>
    </citation>
    <scope>IDENTIFICATION</scope>
</reference>
<dbReference type="WBParaSite" id="Gr19_v10_g14977.t1">
    <property type="protein sequence ID" value="Gr19_v10_g14977.t1"/>
    <property type="gene ID" value="Gr19_v10_g14977"/>
</dbReference>
<keyword evidence="2" id="KW-1185">Reference proteome</keyword>
<feature type="region of interest" description="Disordered" evidence="1">
    <location>
        <begin position="1"/>
        <end position="20"/>
    </location>
</feature>
<dbReference type="AlphaFoldDB" id="A0A914H9B4"/>
<proteinExistence type="predicted"/>
<name>A0A914H9B4_GLORO</name>
<organism evidence="2 3">
    <name type="scientific">Globodera rostochiensis</name>
    <name type="common">Golden nematode worm</name>
    <name type="synonym">Heterodera rostochiensis</name>
    <dbReference type="NCBI Taxonomy" id="31243"/>
    <lineage>
        <taxon>Eukaryota</taxon>
        <taxon>Metazoa</taxon>
        <taxon>Ecdysozoa</taxon>
        <taxon>Nematoda</taxon>
        <taxon>Chromadorea</taxon>
        <taxon>Rhabditida</taxon>
        <taxon>Tylenchina</taxon>
        <taxon>Tylenchomorpha</taxon>
        <taxon>Tylenchoidea</taxon>
        <taxon>Heteroderidae</taxon>
        <taxon>Heteroderinae</taxon>
        <taxon>Globodera</taxon>
    </lineage>
</organism>
<dbReference type="Proteomes" id="UP000887572">
    <property type="component" value="Unplaced"/>
</dbReference>
<evidence type="ECO:0000313" key="2">
    <source>
        <dbReference type="Proteomes" id="UP000887572"/>
    </source>
</evidence>
<evidence type="ECO:0000256" key="1">
    <source>
        <dbReference type="SAM" id="MobiDB-lite"/>
    </source>
</evidence>
<accession>A0A914H9B4</accession>
<evidence type="ECO:0000313" key="3">
    <source>
        <dbReference type="WBParaSite" id="Gr19_v10_g14977.t1"/>
    </source>
</evidence>